<evidence type="ECO:0000256" key="1">
    <source>
        <dbReference type="ARBA" id="ARBA00023180"/>
    </source>
</evidence>
<evidence type="ECO:0000256" key="2">
    <source>
        <dbReference type="SAM" id="MobiDB-lite"/>
    </source>
</evidence>
<feature type="region of interest" description="Disordered" evidence="2">
    <location>
        <begin position="71"/>
        <end position="91"/>
    </location>
</feature>
<dbReference type="SUPFAM" id="SSF51445">
    <property type="entry name" value="(Trans)glycosidases"/>
    <property type="match status" value="1"/>
</dbReference>
<dbReference type="Gene3D" id="3.90.400.10">
    <property type="entry name" value="Oligo-1,6-glucosidase, Domain 2"/>
    <property type="match status" value="1"/>
</dbReference>
<protein>
    <submittedName>
        <fullName evidence="5">Neutral and basic amino acid transport protein rBAT</fullName>
    </submittedName>
</protein>
<dbReference type="EMBL" id="JARQWQ010000031">
    <property type="protein sequence ID" value="KAK2561910.1"/>
    <property type="molecule type" value="Genomic_DNA"/>
</dbReference>
<dbReference type="InterPro" id="IPR017853">
    <property type="entry name" value="GH"/>
</dbReference>
<dbReference type="InterPro" id="IPR031984">
    <property type="entry name" value="SLC3A2_N"/>
</dbReference>
<dbReference type="PANTHER" id="PTHR10357:SF179">
    <property type="entry name" value="NEUTRAL AND BASIC AMINO ACID TRANSPORT PROTEIN RBAT"/>
    <property type="match status" value="1"/>
</dbReference>
<accession>A0AAD9QJ89</accession>
<feature type="compositionally biased region" description="Polar residues" evidence="2">
    <location>
        <begin position="76"/>
        <end position="87"/>
    </location>
</feature>
<keyword evidence="3" id="KW-0812">Transmembrane</keyword>
<dbReference type="SMART" id="SM00642">
    <property type="entry name" value="Aamy"/>
    <property type="match status" value="1"/>
</dbReference>
<dbReference type="Proteomes" id="UP001249851">
    <property type="component" value="Unassembled WGS sequence"/>
</dbReference>
<name>A0AAD9QJ89_ACRCE</name>
<dbReference type="Pfam" id="PF00128">
    <property type="entry name" value="Alpha-amylase"/>
    <property type="match status" value="1"/>
</dbReference>
<dbReference type="Pfam" id="PF16028">
    <property type="entry name" value="SLC3A2_N"/>
    <property type="match status" value="1"/>
</dbReference>
<evidence type="ECO:0000313" key="6">
    <source>
        <dbReference type="Proteomes" id="UP001249851"/>
    </source>
</evidence>
<keyword evidence="3" id="KW-0472">Membrane</keyword>
<proteinExistence type="predicted"/>
<dbReference type="Gene3D" id="2.60.40.1180">
    <property type="entry name" value="Golgi alpha-mannosidase II"/>
    <property type="match status" value="1"/>
</dbReference>
<keyword evidence="1" id="KW-0325">Glycoprotein</keyword>
<feature type="non-terminal residue" evidence="5">
    <location>
        <position position="1"/>
    </location>
</feature>
<reference evidence="5" key="1">
    <citation type="journal article" date="2023" name="G3 (Bethesda)">
        <title>Whole genome assembly and annotation of the endangered Caribbean coral Acropora cervicornis.</title>
        <authorList>
            <person name="Selwyn J.D."/>
            <person name="Vollmer S.V."/>
        </authorList>
    </citation>
    <scope>NUCLEOTIDE SEQUENCE</scope>
    <source>
        <strain evidence="5">K2</strain>
    </source>
</reference>
<dbReference type="GO" id="GO:0005975">
    <property type="term" value="P:carbohydrate metabolic process"/>
    <property type="evidence" value="ECO:0007669"/>
    <property type="project" value="InterPro"/>
</dbReference>
<feature type="domain" description="Glycosyl hydrolase family 13 catalytic" evidence="4">
    <location>
        <begin position="107"/>
        <end position="499"/>
    </location>
</feature>
<organism evidence="5 6">
    <name type="scientific">Acropora cervicornis</name>
    <name type="common">Staghorn coral</name>
    <dbReference type="NCBI Taxonomy" id="6130"/>
    <lineage>
        <taxon>Eukaryota</taxon>
        <taxon>Metazoa</taxon>
        <taxon>Cnidaria</taxon>
        <taxon>Anthozoa</taxon>
        <taxon>Hexacorallia</taxon>
        <taxon>Scleractinia</taxon>
        <taxon>Astrocoeniina</taxon>
        <taxon>Acroporidae</taxon>
        <taxon>Acropora</taxon>
    </lineage>
</organism>
<feature type="transmembrane region" description="Helical" evidence="3">
    <location>
        <begin position="42"/>
        <end position="65"/>
    </location>
</feature>
<evidence type="ECO:0000259" key="4">
    <source>
        <dbReference type="SMART" id="SM00642"/>
    </source>
</evidence>
<sequence length="589" mass="66222">MSNEVAFNSLERDDVKITFEEGSGVLGKPTDEEVAQHKKTRLILVVLFGVIVLTMVVVAVIIIIVSPKCEPKSDAEGSQANQTNTKQTTDDPVEFHPVWWKNAVIYQIYPRSFFDKSGDGEGDFSGISEKLNHFSNLGVSALLLNPVYDPEDFKAVNKMFGPMKDFDNLLMESHKKGLKVILDFVPNHTSKKHPWFVESSRDKTSAKRDWYVWADGVKGRNGTYTPPNNWINVEGGSAWEYDNTTAQFYLHQFKKDQPDLNLRDEGVIVELKKVLEFWIDKGVDGFRINDVQYFLEDRKLANQTSTPMAKSSLTFDLEGNREILKEFQEVINNGSKHLLIAEVESTSSVQYYGSADILQNVDLITKVNRSGMTLSQGIKNSVVEYMNAVPNGETPNWLIGNLDVVRVGSRLGRDYRNAMNVLLMTLPGAVTAYYGEEIGMLSGANEKTPMQWSNESNAGFTYGKPWQPLAPAFLTLNVKTEKEENSSIYNNYIKLAALRNESSFAIGNVTVVHSDTKVFAFLRNHKDFYYLVVINFGDMWDGDIDGLSGRGTKVFDSEKDTSGTEQVDVNKIKLNPGQAVIVKRTSEEW</sequence>
<dbReference type="InterPro" id="IPR045857">
    <property type="entry name" value="O16G_dom_2"/>
</dbReference>
<dbReference type="InterPro" id="IPR013780">
    <property type="entry name" value="Glyco_hydro_b"/>
</dbReference>
<evidence type="ECO:0000256" key="3">
    <source>
        <dbReference type="SAM" id="Phobius"/>
    </source>
</evidence>
<comment type="caution">
    <text evidence="5">The sequence shown here is derived from an EMBL/GenBank/DDBJ whole genome shotgun (WGS) entry which is preliminary data.</text>
</comment>
<reference evidence="5" key="2">
    <citation type="journal article" date="2023" name="Science">
        <title>Genomic signatures of disease resistance in endangered staghorn corals.</title>
        <authorList>
            <person name="Vollmer S.V."/>
            <person name="Selwyn J.D."/>
            <person name="Despard B.A."/>
            <person name="Roesel C.L."/>
        </authorList>
    </citation>
    <scope>NUCLEOTIDE SEQUENCE</scope>
    <source>
        <strain evidence="5">K2</strain>
    </source>
</reference>
<dbReference type="Gene3D" id="3.20.20.80">
    <property type="entry name" value="Glycosidases"/>
    <property type="match status" value="2"/>
</dbReference>
<dbReference type="InterPro" id="IPR006047">
    <property type="entry name" value="GH13_cat_dom"/>
</dbReference>
<dbReference type="PANTHER" id="PTHR10357">
    <property type="entry name" value="ALPHA-AMYLASE FAMILY MEMBER"/>
    <property type="match status" value="1"/>
</dbReference>
<keyword evidence="3" id="KW-1133">Transmembrane helix</keyword>
<dbReference type="FunFam" id="3.90.400.10:FF:000001">
    <property type="entry name" value="Maltase A3, isoform A"/>
    <property type="match status" value="1"/>
</dbReference>
<keyword evidence="6" id="KW-1185">Reference proteome</keyword>
<dbReference type="AlphaFoldDB" id="A0AAD9QJ89"/>
<gene>
    <name evidence="5" type="ORF">P5673_015315</name>
</gene>
<evidence type="ECO:0000313" key="5">
    <source>
        <dbReference type="EMBL" id="KAK2561910.1"/>
    </source>
</evidence>